<evidence type="ECO:0000313" key="2">
    <source>
        <dbReference type="Proteomes" id="UP000499080"/>
    </source>
</evidence>
<name>A0A4Y2X0F5_ARAVE</name>
<gene>
    <name evidence="1" type="ORF">AVEN_19547_1</name>
</gene>
<dbReference type="EMBL" id="BGPR01069349">
    <property type="protein sequence ID" value="GBO43019.1"/>
    <property type="molecule type" value="Genomic_DNA"/>
</dbReference>
<dbReference type="Proteomes" id="UP000499080">
    <property type="component" value="Unassembled WGS sequence"/>
</dbReference>
<reference evidence="1 2" key="1">
    <citation type="journal article" date="2019" name="Sci. Rep.">
        <title>Orb-weaving spider Araneus ventricosus genome elucidates the spidroin gene catalogue.</title>
        <authorList>
            <person name="Kono N."/>
            <person name="Nakamura H."/>
            <person name="Ohtoshi R."/>
            <person name="Moran D.A.P."/>
            <person name="Shinohara A."/>
            <person name="Yoshida Y."/>
            <person name="Fujiwara M."/>
            <person name="Mori M."/>
            <person name="Tomita M."/>
            <person name="Arakawa K."/>
        </authorList>
    </citation>
    <scope>NUCLEOTIDE SEQUENCE [LARGE SCALE GENOMIC DNA]</scope>
</reference>
<keyword evidence="2" id="KW-1185">Reference proteome</keyword>
<evidence type="ECO:0000313" key="1">
    <source>
        <dbReference type="EMBL" id="GBO43019.1"/>
    </source>
</evidence>
<accession>A0A4Y2X0F5</accession>
<organism evidence="1 2">
    <name type="scientific">Araneus ventricosus</name>
    <name type="common">Orbweaver spider</name>
    <name type="synonym">Epeira ventricosa</name>
    <dbReference type="NCBI Taxonomy" id="182803"/>
    <lineage>
        <taxon>Eukaryota</taxon>
        <taxon>Metazoa</taxon>
        <taxon>Ecdysozoa</taxon>
        <taxon>Arthropoda</taxon>
        <taxon>Chelicerata</taxon>
        <taxon>Arachnida</taxon>
        <taxon>Araneae</taxon>
        <taxon>Araneomorphae</taxon>
        <taxon>Entelegynae</taxon>
        <taxon>Araneoidea</taxon>
        <taxon>Araneidae</taxon>
        <taxon>Araneus</taxon>
    </lineage>
</organism>
<sequence>MQSDFSSKLCFQRVQIEEARDVLIFSVVAQKSLIYLNLEGSERILDRRLVFTEEGCRKVIEPRRNILYKYHLDLPRGLENSLRCNDPKSTSCHADQDDNCEDNYWAFYLKEIKVADTVYIYDLEYGILDAIMFADDKIEKLKQYLNTMKMLKFEKSRIEVTNFLYDHILEILHPNCNDFNLVMKCVTMFDFFAWVFDRENISVLKFVLHHARQMGQILWGLCRRAQDPINGCIYHLSRMEILVL</sequence>
<protein>
    <submittedName>
        <fullName evidence="1">Uncharacterized protein</fullName>
    </submittedName>
</protein>
<proteinExistence type="predicted"/>
<comment type="caution">
    <text evidence="1">The sequence shown here is derived from an EMBL/GenBank/DDBJ whole genome shotgun (WGS) entry which is preliminary data.</text>
</comment>
<dbReference type="AlphaFoldDB" id="A0A4Y2X0F5"/>